<evidence type="ECO:0000256" key="1">
    <source>
        <dbReference type="ARBA" id="ARBA00004236"/>
    </source>
</evidence>
<feature type="transmembrane region" description="Helical" evidence="7">
    <location>
        <begin position="285"/>
        <end position="309"/>
    </location>
</feature>
<sequence>MGNASSIKYKIIWPVLIVICLVSAAMGWINYRETADSIQRKGFAALEVAMIGIENALYARKTAEEVMEKEMIGQAALISNLVERGLNYEQISALAKRAGIDDIWVTDGKGEAILTNAGPDVKFNFAADPKQQAYEFMELISKTKETVVQPAQPRTIDPKVYKYVGVGGWTAPRIVQVGRDGAKLTELESKIGAKPLIMELKERVGDEVLFAGIVNADGSLVFASDESVRQLDAPIGELAKTSLQSKERLSEASSYDSRKATYYVSPLSSGQGLVLAMSTEVLNRILWKTVLCVALASLISGAVLFLVVGRQFRRLDGLKTAMNELSQGEGDLTRQLPVGSKDEVGELSAAMNRFMGKIRAIVTEVKGTTGNSTREADDIDRLSTRTMEISREMNSTMEQVAEATARQAVEVEQGLNSVHELAGIIDIYRRQTAVLEESNRELRHNGERGGEAVGELIESIGENAGIVRDAGLSLEKLRKELESVGEMAEAITAISQQTGLLALNASIEAARAGEHGKGFAVVASEVRKLADQANDSAERIRELLHKVHLSTNETVLAMDGAVRQTDSQERFAGTTRDAFGAMKLALAQMDGLIGELSGGMARMEEKKNGIVEMIEAISAASQQTAASSEEILAGVDSQLRQIEEMNGKARLLNRHMSQLQAEVNLFEV</sequence>
<dbReference type="InterPro" id="IPR003660">
    <property type="entry name" value="HAMP_dom"/>
</dbReference>
<evidence type="ECO:0000256" key="7">
    <source>
        <dbReference type="SAM" id="Phobius"/>
    </source>
</evidence>
<proteinExistence type="inferred from homology"/>
<dbReference type="SMART" id="SM00283">
    <property type="entry name" value="MA"/>
    <property type="match status" value="1"/>
</dbReference>
<keyword evidence="4 6" id="KW-0807">Transducer</keyword>
<feature type="domain" description="HAMP" evidence="9">
    <location>
        <begin position="309"/>
        <end position="363"/>
    </location>
</feature>
<dbReference type="OrthoDB" id="369835at2"/>
<dbReference type="CDD" id="cd06225">
    <property type="entry name" value="HAMP"/>
    <property type="match status" value="1"/>
</dbReference>
<evidence type="ECO:0000256" key="2">
    <source>
        <dbReference type="ARBA" id="ARBA00022475"/>
    </source>
</evidence>
<dbReference type="Pfam" id="PF00015">
    <property type="entry name" value="MCPsignal"/>
    <property type="match status" value="1"/>
</dbReference>
<dbReference type="Proteomes" id="UP000307943">
    <property type="component" value="Unassembled WGS sequence"/>
</dbReference>
<accession>A0A5C4TEM5</accession>
<comment type="subcellular location">
    <subcellularLocation>
        <location evidence="1">Cell membrane</location>
    </subcellularLocation>
</comment>
<evidence type="ECO:0000313" key="11">
    <source>
        <dbReference type="Proteomes" id="UP000307943"/>
    </source>
</evidence>
<dbReference type="PROSITE" id="PS50111">
    <property type="entry name" value="CHEMOTAXIS_TRANSDUC_2"/>
    <property type="match status" value="1"/>
</dbReference>
<protein>
    <submittedName>
        <fullName evidence="10">Methyl-accepting chemotaxis protein</fullName>
    </submittedName>
</protein>
<dbReference type="GO" id="GO:0007165">
    <property type="term" value="P:signal transduction"/>
    <property type="evidence" value="ECO:0007669"/>
    <property type="project" value="UniProtKB-KW"/>
</dbReference>
<dbReference type="InterPro" id="IPR004089">
    <property type="entry name" value="MCPsignal_dom"/>
</dbReference>
<keyword evidence="7" id="KW-0812">Transmembrane</keyword>
<dbReference type="SMART" id="SM00304">
    <property type="entry name" value="HAMP"/>
    <property type="match status" value="1"/>
</dbReference>
<dbReference type="AlphaFoldDB" id="A0A5C4TEM5"/>
<feature type="domain" description="Methyl-accepting transducer" evidence="8">
    <location>
        <begin position="382"/>
        <end position="639"/>
    </location>
</feature>
<dbReference type="PROSITE" id="PS50885">
    <property type="entry name" value="HAMP"/>
    <property type="match status" value="1"/>
</dbReference>
<evidence type="ECO:0000259" key="8">
    <source>
        <dbReference type="PROSITE" id="PS50111"/>
    </source>
</evidence>
<dbReference type="Pfam" id="PF00672">
    <property type="entry name" value="HAMP"/>
    <property type="match status" value="1"/>
</dbReference>
<keyword evidence="11" id="KW-1185">Reference proteome</keyword>
<name>A0A5C4TEM5_9BACL</name>
<dbReference type="GO" id="GO:0005886">
    <property type="term" value="C:plasma membrane"/>
    <property type="evidence" value="ECO:0007669"/>
    <property type="project" value="UniProtKB-SubCell"/>
</dbReference>
<dbReference type="RefSeq" id="WP_139601425.1">
    <property type="nucleotide sequence ID" value="NZ_VDCQ01000007.1"/>
</dbReference>
<dbReference type="SUPFAM" id="SSF58104">
    <property type="entry name" value="Methyl-accepting chemotaxis protein (MCP) signaling domain"/>
    <property type="match status" value="1"/>
</dbReference>
<gene>
    <name evidence="10" type="ORF">FE784_06985</name>
</gene>
<comment type="caution">
    <text evidence="10">The sequence shown here is derived from an EMBL/GenBank/DDBJ whole genome shotgun (WGS) entry which is preliminary data.</text>
</comment>
<keyword evidence="2" id="KW-1003">Cell membrane</keyword>
<dbReference type="PANTHER" id="PTHR32089">
    <property type="entry name" value="METHYL-ACCEPTING CHEMOTAXIS PROTEIN MCPB"/>
    <property type="match status" value="1"/>
</dbReference>
<dbReference type="PANTHER" id="PTHR32089:SF114">
    <property type="entry name" value="METHYL-ACCEPTING CHEMOTAXIS PROTEIN MCPB"/>
    <property type="match status" value="1"/>
</dbReference>
<feature type="transmembrane region" description="Helical" evidence="7">
    <location>
        <begin position="12"/>
        <end position="31"/>
    </location>
</feature>
<evidence type="ECO:0000256" key="5">
    <source>
        <dbReference type="ARBA" id="ARBA00029447"/>
    </source>
</evidence>
<evidence type="ECO:0000256" key="6">
    <source>
        <dbReference type="PROSITE-ProRule" id="PRU00284"/>
    </source>
</evidence>
<evidence type="ECO:0000259" key="9">
    <source>
        <dbReference type="PROSITE" id="PS50885"/>
    </source>
</evidence>
<organism evidence="10 11">
    <name type="scientific">Paenibacillus hemerocallicola</name>
    <dbReference type="NCBI Taxonomy" id="1172614"/>
    <lineage>
        <taxon>Bacteria</taxon>
        <taxon>Bacillati</taxon>
        <taxon>Bacillota</taxon>
        <taxon>Bacilli</taxon>
        <taxon>Bacillales</taxon>
        <taxon>Paenibacillaceae</taxon>
        <taxon>Paenibacillus</taxon>
    </lineage>
</organism>
<dbReference type="Gene3D" id="6.10.340.10">
    <property type="match status" value="1"/>
</dbReference>
<dbReference type="EMBL" id="VDCQ01000007">
    <property type="protein sequence ID" value="TNJ66940.1"/>
    <property type="molecule type" value="Genomic_DNA"/>
</dbReference>
<evidence type="ECO:0000313" key="10">
    <source>
        <dbReference type="EMBL" id="TNJ66940.1"/>
    </source>
</evidence>
<keyword evidence="7" id="KW-1133">Transmembrane helix</keyword>
<comment type="similarity">
    <text evidence="5">Belongs to the methyl-accepting chemotaxis (MCP) protein family.</text>
</comment>
<evidence type="ECO:0000256" key="4">
    <source>
        <dbReference type="ARBA" id="ARBA00023224"/>
    </source>
</evidence>
<evidence type="ECO:0000256" key="3">
    <source>
        <dbReference type="ARBA" id="ARBA00023136"/>
    </source>
</evidence>
<keyword evidence="3 7" id="KW-0472">Membrane</keyword>
<dbReference type="Gene3D" id="1.10.287.950">
    <property type="entry name" value="Methyl-accepting chemotaxis protein"/>
    <property type="match status" value="1"/>
</dbReference>
<reference evidence="10 11" key="1">
    <citation type="submission" date="2019-05" db="EMBL/GenBank/DDBJ databases">
        <title>We sequenced the genome of Paenibacillus hemerocallicola KCTC 33185 for further insight into its adaptation and study the phylogeny of Paenibacillus.</title>
        <authorList>
            <person name="Narsing Rao M.P."/>
        </authorList>
    </citation>
    <scope>NUCLEOTIDE SEQUENCE [LARGE SCALE GENOMIC DNA]</scope>
    <source>
        <strain evidence="10 11">KCTC 33185</strain>
    </source>
</reference>